<name>A0A423WKU6_CYTCH</name>
<dbReference type="AlphaFoldDB" id="A0A423WKU6"/>
<comment type="caution">
    <text evidence="5">The sequence shown here is derived from an EMBL/GenBank/DDBJ whole genome shotgun (WGS) entry which is preliminary data.</text>
</comment>
<reference evidence="5 6" key="1">
    <citation type="submission" date="2015-09" db="EMBL/GenBank/DDBJ databases">
        <title>Host preference determinants of Valsa canker pathogens revealed by comparative genomics.</title>
        <authorList>
            <person name="Yin Z."/>
            <person name="Huang L."/>
        </authorList>
    </citation>
    <scope>NUCLEOTIDE SEQUENCE [LARGE SCALE GENOMIC DNA]</scope>
    <source>
        <strain evidence="5 6">YSFL</strain>
    </source>
</reference>
<keyword evidence="1" id="KW-0067">ATP-binding</keyword>
<dbReference type="Proteomes" id="UP000284375">
    <property type="component" value="Unassembled WGS sequence"/>
</dbReference>
<dbReference type="SUPFAM" id="SSF52540">
    <property type="entry name" value="P-loop containing nucleoside triphosphate hydrolases"/>
    <property type="match status" value="1"/>
</dbReference>
<keyword evidence="1" id="KW-0347">Helicase</keyword>
<dbReference type="InterPro" id="IPR041679">
    <property type="entry name" value="DNA2/NAM7-like_C"/>
</dbReference>
<evidence type="ECO:0000313" key="5">
    <source>
        <dbReference type="EMBL" id="ROW04056.1"/>
    </source>
</evidence>
<keyword evidence="1" id="KW-0547">Nucleotide-binding</keyword>
<dbReference type="InterPro" id="IPR047187">
    <property type="entry name" value="SF1_C_Upf1"/>
</dbReference>
<gene>
    <name evidence="5" type="ORF">VSDG_00749</name>
</gene>
<dbReference type="EMBL" id="LJZO01000002">
    <property type="protein sequence ID" value="ROW04056.1"/>
    <property type="molecule type" value="Genomic_DNA"/>
</dbReference>
<dbReference type="GO" id="GO:0035194">
    <property type="term" value="P:regulatory ncRNA-mediated post-transcriptional gene silencing"/>
    <property type="evidence" value="ECO:0007669"/>
    <property type="project" value="TreeGrafter"/>
</dbReference>
<dbReference type="GO" id="GO:0005829">
    <property type="term" value="C:cytosol"/>
    <property type="evidence" value="ECO:0007669"/>
    <property type="project" value="TreeGrafter"/>
</dbReference>
<keyword evidence="6" id="KW-1185">Reference proteome</keyword>
<organism evidence="5 6">
    <name type="scientific">Cytospora chrysosperma</name>
    <name type="common">Cytospora canker fungus</name>
    <name type="synonym">Sphaeria chrysosperma</name>
    <dbReference type="NCBI Taxonomy" id="252740"/>
    <lineage>
        <taxon>Eukaryota</taxon>
        <taxon>Fungi</taxon>
        <taxon>Dikarya</taxon>
        <taxon>Ascomycota</taxon>
        <taxon>Pezizomycotina</taxon>
        <taxon>Sordariomycetes</taxon>
        <taxon>Sordariomycetidae</taxon>
        <taxon>Diaporthales</taxon>
        <taxon>Cytosporaceae</taxon>
        <taxon>Cytospora</taxon>
    </lineage>
</organism>
<accession>A0A423WKU6</accession>
<dbReference type="PANTHER" id="PTHR10887:SF322">
    <property type="entry name" value="HELICASE MOV-10"/>
    <property type="match status" value="1"/>
</dbReference>
<feature type="compositionally biased region" description="Basic and acidic residues" evidence="2">
    <location>
        <begin position="717"/>
        <end position="730"/>
    </location>
</feature>
<feature type="domain" description="DNA2/NAM7 helicase helicase" evidence="3">
    <location>
        <begin position="260"/>
        <end position="331"/>
    </location>
</feature>
<feature type="compositionally biased region" description="Polar residues" evidence="2">
    <location>
        <begin position="61"/>
        <end position="75"/>
    </location>
</feature>
<proteinExistence type="predicted"/>
<evidence type="ECO:0000259" key="4">
    <source>
        <dbReference type="Pfam" id="PF13087"/>
    </source>
</evidence>
<dbReference type="STRING" id="252740.A0A423WKU6"/>
<dbReference type="GO" id="GO:0004386">
    <property type="term" value="F:helicase activity"/>
    <property type="evidence" value="ECO:0007669"/>
    <property type="project" value="InterPro"/>
</dbReference>
<feature type="region of interest" description="Disordered" evidence="2">
    <location>
        <begin position="54"/>
        <end position="113"/>
    </location>
</feature>
<protein>
    <submittedName>
        <fullName evidence="5">Uncharacterized protein</fullName>
    </submittedName>
</protein>
<dbReference type="Pfam" id="PF13087">
    <property type="entry name" value="AAA_12"/>
    <property type="match status" value="1"/>
</dbReference>
<feature type="compositionally biased region" description="Basic and acidic residues" evidence="2">
    <location>
        <begin position="16"/>
        <end position="33"/>
    </location>
</feature>
<keyword evidence="1" id="KW-0378">Hydrolase</keyword>
<sequence>MFVKPSRSKAIPIVKPAEEETVKDGKDRKEHPPARPRPLVQDVAIQQAAHAISSLRIGSKPTDTASIPVSNQGSIPGSVHHVNGKHNNPRSVRMETENQKKRLVPTDDDDDQEDYESGFNIYARPFIPEIFTVINTLPGRQILTHPIKTTDFDDYISRSLVYGHDLAVQPESGSFQQYQSQGEAICVLLVPGLRENSPFIEDDDVVELRQLVYGRDGSLFGMQAWLAARKAIAANPSLPDCEIQYRLHPGIFQQFFDKEINWEQKKAVESIWSRNYGNLPFLISGPPGTGKTKTVIETALQLIKNTTDHSHILLCAPSDPAADTLAQRLREHLTTALLVDEAAQATEPEVLVPLTIVAPPPTCPTSNTPLVVMAGDEHQLGPRTSIPSSPLTKSLFARLFKRPVYAAHPLARGKAGEAPPPLTQSLLPLHRPAFANLIRNYRSHPAILAVPSSLFYADTLEPEAKDTSCLGGWEGWNGRGWPVLFHNNPSRDELELLGLKEGKGGWHNPGEADIACRYASSLVASGLVEQKEVCIMSPFKAQVRRLRKRMRNSQYGRLWDVNIGPTEAFQGLERGVVILCVTRSRQRFVEKDQQLGWGIIGMPNKMNVALTRAKFGLIVIGRRDLLVEDPHWKAFVRFCERNGLVAGDTAAGGEPAQGLTRLEKNMVERERAPELQPMHRGWGMSLTVEPGEEMWANSMMETPPDVFDDNEDYTASRNHEAENLDEEHVPRGQGQYGGSLPGAYLDE</sequence>
<dbReference type="OrthoDB" id="6513042at2759"/>
<dbReference type="InterPro" id="IPR027417">
    <property type="entry name" value="P-loop_NTPase"/>
</dbReference>
<feature type="domain" description="DNA2/NAM7 helicase-like C-terminal" evidence="4">
    <location>
        <begin position="426"/>
        <end position="623"/>
    </location>
</feature>
<dbReference type="InterPro" id="IPR045055">
    <property type="entry name" value="DNA2/NAM7-like"/>
</dbReference>
<dbReference type="Gene3D" id="3.40.50.300">
    <property type="entry name" value="P-loop containing nucleotide triphosphate hydrolases"/>
    <property type="match status" value="3"/>
</dbReference>
<evidence type="ECO:0000259" key="3">
    <source>
        <dbReference type="Pfam" id="PF13086"/>
    </source>
</evidence>
<dbReference type="PANTHER" id="PTHR10887">
    <property type="entry name" value="DNA2/NAM7 HELICASE FAMILY"/>
    <property type="match status" value="1"/>
</dbReference>
<dbReference type="CDD" id="cd18808">
    <property type="entry name" value="SF1_C_Upf1"/>
    <property type="match status" value="1"/>
</dbReference>
<feature type="region of interest" description="Disordered" evidence="2">
    <location>
        <begin position="1"/>
        <end position="40"/>
    </location>
</feature>
<evidence type="ECO:0000256" key="2">
    <source>
        <dbReference type="SAM" id="MobiDB-lite"/>
    </source>
</evidence>
<evidence type="ECO:0000256" key="1">
    <source>
        <dbReference type="ARBA" id="ARBA00022806"/>
    </source>
</evidence>
<dbReference type="Pfam" id="PF13086">
    <property type="entry name" value="AAA_11"/>
    <property type="match status" value="1"/>
</dbReference>
<dbReference type="InterPro" id="IPR041677">
    <property type="entry name" value="DNA2/NAM7_AAA_11"/>
</dbReference>
<evidence type="ECO:0000313" key="6">
    <source>
        <dbReference type="Proteomes" id="UP000284375"/>
    </source>
</evidence>
<feature type="region of interest" description="Disordered" evidence="2">
    <location>
        <begin position="701"/>
        <end position="747"/>
    </location>
</feature>